<evidence type="ECO:0000313" key="7">
    <source>
        <dbReference type="Proteomes" id="UP001620339"/>
    </source>
</evidence>
<dbReference type="Pfam" id="PF04751">
    <property type="entry name" value="DarP"/>
    <property type="match status" value="1"/>
</dbReference>
<keyword evidence="2 5" id="KW-0690">Ribosome biogenesis</keyword>
<comment type="caution">
    <text evidence="6">The sequence shown here is derived from an EMBL/GenBank/DDBJ whole genome shotgun (WGS) entry which is preliminary data.</text>
</comment>
<gene>
    <name evidence="5" type="primary">darP</name>
    <name evidence="6" type="ORF">ISP25_08645</name>
</gene>
<comment type="function">
    <text evidence="5">Member of a network of 50S ribosomal subunit biogenesis factors which assembles along the 30S-50S interface, preventing incorrect 23S rRNA structures from forming. Promotes peptidyl transferase center (PTC) maturation.</text>
</comment>
<evidence type="ECO:0000256" key="3">
    <source>
        <dbReference type="ARBA" id="ARBA00022730"/>
    </source>
</evidence>
<dbReference type="InterPro" id="IPR006839">
    <property type="entry name" value="DarP"/>
</dbReference>
<keyword evidence="4 5" id="KW-0694">RNA-binding</keyword>
<dbReference type="NCBIfam" id="NF003593">
    <property type="entry name" value="PRK05255.1-1"/>
    <property type="match status" value="1"/>
</dbReference>
<accession>A0ABW8J6B0</accession>
<evidence type="ECO:0000256" key="5">
    <source>
        <dbReference type="HAMAP-Rule" id="MF_00765"/>
    </source>
</evidence>
<dbReference type="CDD" id="cd16331">
    <property type="entry name" value="YjgA-like"/>
    <property type="match status" value="1"/>
</dbReference>
<evidence type="ECO:0000256" key="2">
    <source>
        <dbReference type="ARBA" id="ARBA00022517"/>
    </source>
</evidence>
<dbReference type="HAMAP" id="MF_00765">
    <property type="entry name" value="DarP"/>
    <property type="match status" value="1"/>
</dbReference>
<organism evidence="6 7">
    <name type="scientific">Rhodanobacter hydrolyticus</name>
    <dbReference type="NCBI Taxonomy" id="2250595"/>
    <lineage>
        <taxon>Bacteria</taxon>
        <taxon>Pseudomonadati</taxon>
        <taxon>Pseudomonadota</taxon>
        <taxon>Gammaproteobacteria</taxon>
        <taxon>Lysobacterales</taxon>
        <taxon>Rhodanobacteraceae</taxon>
        <taxon>Rhodanobacter</taxon>
    </lineage>
</organism>
<keyword evidence="7" id="KW-1185">Reference proteome</keyword>
<proteinExistence type="inferred from homology"/>
<dbReference type="PANTHER" id="PTHR38101">
    <property type="entry name" value="UPF0307 PROTEIN YJGA"/>
    <property type="match status" value="1"/>
</dbReference>
<keyword evidence="1 5" id="KW-0963">Cytoplasm</keyword>
<sequence length="177" mass="20502">MNRNYTDDPDHDYGPTRTQQRRDALAVLELANQLVELPPTRLAKLDLPDDVRDEIAHLRRITSHIARKRELAFLAKLMRRHDTEAFDSVRAALGENRDRQRQETAAMHRMEALRERLLGDDGDAAASELIEQHPGVDRQHLRALIRQARVEKTTPNKPPRAYRELFQLLKSMQGDET</sequence>
<evidence type="ECO:0000256" key="1">
    <source>
        <dbReference type="ARBA" id="ARBA00022490"/>
    </source>
</evidence>
<dbReference type="Gene3D" id="1.10.60.30">
    <property type="entry name" value="PSPTO4464-like domains"/>
    <property type="match status" value="2"/>
</dbReference>
<dbReference type="Proteomes" id="UP001620339">
    <property type="component" value="Unassembled WGS sequence"/>
</dbReference>
<keyword evidence="3 5" id="KW-0699">rRNA-binding</keyword>
<dbReference type="EMBL" id="JADIKK010000008">
    <property type="protein sequence ID" value="MFK2877129.1"/>
    <property type="molecule type" value="Genomic_DNA"/>
</dbReference>
<dbReference type="RefSeq" id="WP_192154283.1">
    <property type="nucleotide sequence ID" value="NZ_JADIKK010000008.1"/>
</dbReference>
<comment type="similarity">
    <text evidence="5">Belongs to the DarP family.</text>
</comment>
<dbReference type="InterPro" id="IPR023153">
    <property type="entry name" value="DarP_sf"/>
</dbReference>
<comment type="subcellular location">
    <subcellularLocation>
        <location evidence="5">Cytoplasm</location>
    </subcellularLocation>
    <text evidence="5">Associates with late stage pre-50S ribosomal subunits.</text>
</comment>
<dbReference type="SUPFAM" id="SSF158710">
    <property type="entry name" value="PSPTO4464-like"/>
    <property type="match status" value="1"/>
</dbReference>
<protein>
    <recommendedName>
        <fullName evidence="5">Dual-action ribosomal maturation protein DarP</fullName>
    </recommendedName>
    <alternativeName>
        <fullName evidence="5">Large ribosomal subunit assembly factor DarP</fullName>
    </alternativeName>
</protein>
<dbReference type="PANTHER" id="PTHR38101:SF1">
    <property type="entry name" value="UPF0307 PROTEIN YJGA"/>
    <property type="match status" value="1"/>
</dbReference>
<dbReference type="PIRSF" id="PIRSF016183">
    <property type="entry name" value="UCP016183"/>
    <property type="match status" value="1"/>
</dbReference>
<evidence type="ECO:0000256" key="4">
    <source>
        <dbReference type="ARBA" id="ARBA00022884"/>
    </source>
</evidence>
<name>A0ABW8J6B0_9GAMM</name>
<evidence type="ECO:0000313" key="6">
    <source>
        <dbReference type="EMBL" id="MFK2877129.1"/>
    </source>
</evidence>
<reference evidence="6 7" key="1">
    <citation type="submission" date="2020-10" db="EMBL/GenBank/DDBJ databases">
        <title>Phylogeny of dyella-like bacteria.</title>
        <authorList>
            <person name="Fu J."/>
        </authorList>
    </citation>
    <scope>NUCLEOTIDE SEQUENCE [LARGE SCALE GENOMIC DNA]</scope>
    <source>
        <strain evidence="6 7">KACC 19113</strain>
    </source>
</reference>